<reference evidence="2 3" key="1">
    <citation type="submission" date="2020-01" db="EMBL/GenBank/DDBJ databases">
        <title>Genome sequencing of strain KACC 21265.</title>
        <authorList>
            <person name="Heo J."/>
            <person name="Kim S.-J."/>
            <person name="Kim J.-S."/>
            <person name="Hong S.-B."/>
            <person name="Kwon S.-W."/>
        </authorList>
    </citation>
    <scope>NUCLEOTIDE SEQUENCE [LARGE SCALE GENOMIC DNA]</scope>
    <source>
        <strain evidence="2 3">KACC 21265</strain>
    </source>
</reference>
<feature type="compositionally biased region" description="Basic and acidic residues" evidence="1">
    <location>
        <begin position="29"/>
        <end position="61"/>
    </location>
</feature>
<dbReference type="RefSeq" id="WP_160553873.1">
    <property type="nucleotide sequence ID" value="NZ_CP047650.1"/>
</dbReference>
<keyword evidence="3" id="KW-1185">Reference proteome</keyword>
<evidence type="ECO:0000313" key="3">
    <source>
        <dbReference type="Proteomes" id="UP000464787"/>
    </source>
</evidence>
<protein>
    <submittedName>
        <fullName evidence="2">Uncharacterized protein</fullName>
    </submittedName>
</protein>
<sequence length="67" mass="7424">MTIRPGDEDKMRKALGVPDAMTKATGSDIDPHKASELRQRAEREEAEDKARSDSWDRDDAARPPTGS</sequence>
<organism evidence="2 3">
    <name type="scientific">Xylophilus rhododendri</name>
    <dbReference type="NCBI Taxonomy" id="2697032"/>
    <lineage>
        <taxon>Bacteria</taxon>
        <taxon>Pseudomonadati</taxon>
        <taxon>Pseudomonadota</taxon>
        <taxon>Betaproteobacteria</taxon>
        <taxon>Burkholderiales</taxon>
        <taxon>Xylophilus</taxon>
    </lineage>
</organism>
<dbReference type="KEGG" id="xyk:GT347_20015"/>
<dbReference type="Proteomes" id="UP000464787">
    <property type="component" value="Chromosome"/>
</dbReference>
<feature type="compositionally biased region" description="Basic and acidic residues" evidence="1">
    <location>
        <begin position="1"/>
        <end position="12"/>
    </location>
</feature>
<feature type="region of interest" description="Disordered" evidence="1">
    <location>
        <begin position="1"/>
        <end position="67"/>
    </location>
</feature>
<evidence type="ECO:0000256" key="1">
    <source>
        <dbReference type="SAM" id="MobiDB-lite"/>
    </source>
</evidence>
<name>A0A857JAQ4_9BURK</name>
<dbReference type="AlphaFoldDB" id="A0A857JAQ4"/>
<evidence type="ECO:0000313" key="2">
    <source>
        <dbReference type="EMBL" id="QHJ00063.1"/>
    </source>
</evidence>
<accession>A0A857JAQ4</accession>
<proteinExistence type="predicted"/>
<dbReference type="EMBL" id="CP047650">
    <property type="protein sequence ID" value="QHJ00063.1"/>
    <property type="molecule type" value="Genomic_DNA"/>
</dbReference>
<gene>
    <name evidence="2" type="ORF">GT347_20015</name>
</gene>